<sequence length="253" mass="28664">MAVYILMNAPTMKLLNKSAPFLLLFFTLGTALSACESRRTIEAEEASTASAGVDQQDSRDTILVVRGNTNAVKELKKFKDWVNQKANKVDSATNENLPEIQAEFKRKTAHLEKGLDSLSKDAKAEYLATKAKYKAWEAQNKERTSKPLQAGEIKKRQKQLLGEYQNLNSINATNVCEAYLVFMGMVRAKKHNWDQNDWDYTDYVYRQLNNRKQEITTSISTNDELKIKSLQAEYLALEAGKDAKDLIKAVKSK</sequence>
<evidence type="ECO:0000313" key="1">
    <source>
        <dbReference type="EMBL" id="RDC65644.1"/>
    </source>
</evidence>
<organism evidence="1 2">
    <name type="scientific">Adhaeribacter pallidiroseus</name>
    <dbReference type="NCBI Taxonomy" id="2072847"/>
    <lineage>
        <taxon>Bacteria</taxon>
        <taxon>Pseudomonadati</taxon>
        <taxon>Bacteroidota</taxon>
        <taxon>Cytophagia</taxon>
        <taxon>Cytophagales</taxon>
        <taxon>Hymenobacteraceae</taxon>
        <taxon>Adhaeribacter</taxon>
    </lineage>
</organism>
<proteinExistence type="predicted"/>
<keyword evidence="2" id="KW-1185">Reference proteome</keyword>
<dbReference type="AlphaFoldDB" id="A0A369QLQ3"/>
<comment type="caution">
    <text evidence="1">The sequence shown here is derived from an EMBL/GenBank/DDBJ whole genome shotgun (WGS) entry which is preliminary data.</text>
</comment>
<evidence type="ECO:0000313" key="2">
    <source>
        <dbReference type="Proteomes" id="UP000253919"/>
    </source>
</evidence>
<gene>
    <name evidence="1" type="ORF">AHMF7616_04274</name>
</gene>
<reference evidence="1 2" key="1">
    <citation type="submission" date="2018-04" db="EMBL/GenBank/DDBJ databases">
        <title>Adhaeribacter sp. HMF7616 genome sequencing and assembly.</title>
        <authorList>
            <person name="Kang H."/>
            <person name="Kang J."/>
            <person name="Cha I."/>
            <person name="Kim H."/>
            <person name="Joh K."/>
        </authorList>
    </citation>
    <scope>NUCLEOTIDE SEQUENCE [LARGE SCALE GENOMIC DNA]</scope>
    <source>
        <strain evidence="1 2">HMF7616</strain>
    </source>
</reference>
<dbReference type="Proteomes" id="UP000253919">
    <property type="component" value="Unassembled WGS sequence"/>
</dbReference>
<dbReference type="EMBL" id="QASA01000001">
    <property type="protein sequence ID" value="RDC65644.1"/>
    <property type="molecule type" value="Genomic_DNA"/>
</dbReference>
<protein>
    <submittedName>
        <fullName evidence="1">Uncharacterized protein</fullName>
    </submittedName>
</protein>
<name>A0A369QLQ3_9BACT</name>
<accession>A0A369QLQ3</accession>